<proteinExistence type="predicted"/>
<reference evidence="1 2" key="1">
    <citation type="submission" date="2018-06" db="EMBL/GenBank/DDBJ databases">
        <authorList>
            <consortium name="Pathogen Informatics"/>
            <person name="Doyle S."/>
        </authorList>
    </citation>
    <scope>NUCLEOTIDE SEQUENCE [LARGE SCALE GENOMIC DNA]</scope>
    <source>
        <strain evidence="1 2">NCTC10005</strain>
    </source>
</reference>
<protein>
    <submittedName>
        <fullName evidence="1">Uncharacterized protein</fullName>
    </submittedName>
</protein>
<dbReference type="EMBL" id="UGJB01000004">
    <property type="protein sequence ID" value="STQ08083.1"/>
    <property type="molecule type" value="Genomic_DNA"/>
</dbReference>
<organism evidence="1 2">
    <name type="scientific">Enterobacter cloacae</name>
    <dbReference type="NCBI Taxonomy" id="550"/>
    <lineage>
        <taxon>Bacteria</taxon>
        <taxon>Pseudomonadati</taxon>
        <taxon>Pseudomonadota</taxon>
        <taxon>Gammaproteobacteria</taxon>
        <taxon>Enterobacterales</taxon>
        <taxon>Enterobacteriaceae</taxon>
        <taxon>Enterobacter</taxon>
        <taxon>Enterobacter cloacae complex</taxon>
    </lineage>
</organism>
<sequence length="70" mass="7664">MPRQGFTVGNAAQLFHHQTHVMIVEVNTLLHGLLDRMPVGVLKALLRAGGDFQKTTILGIEALQNSLCNQ</sequence>
<name>A0A377LR54_ENTCL</name>
<gene>
    <name evidence="1" type="ORF">NCTC10005_00732</name>
</gene>
<dbReference type="Proteomes" id="UP000255106">
    <property type="component" value="Unassembled WGS sequence"/>
</dbReference>
<accession>A0A377LR54</accession>
<evidence type="ECO:0000313" key="2">
    <source>
        <dbReference type="Proteomes" id="UP000255106"/>
    </source>
</evidence>
<dbReference type="AlphaFoldDB" id="A0A377LR54"/>
<evidence type="ECO:0000313" key="1">
    <source>
        <dbReference type="EMBL" id="STQ08083.1"/>
    </source>
</evidence>